<name>A0A2N1PP16_9BACT</name>
<keyword evidence="1" id="KW-0812">Transmembrane</keyword>
<dbReference type="InterPro" id="IPR011044">
    <property type="entry name" value="Quino_amine_DH_bsu"/>
</dbReference>
<evidence type="ECO:0000313" key="3">
    <source>
        <dbReference type="Proteomes" id="UP000233256"/>
    </source>
</evidence>
<keyword evidence="1" id="KW-0472">Membrane</keyword>
<dbReference type="EMBL" id="PGXC01000008">
    <property type="protein sequence ID" value="PKK90069.1"/>
    <property type="molecule type" value="Genomic_DNA"/>
</dbReference>
<gene>
    <name evidence="2" type="ORF">CVV64_11155</name>
</gene>
<comment type="caution">
    <text evidence="2">The sequence shown here is derived from an EMBL/GenBank/DDBJ whole genome shotgun (WGS) entry which is preliminary data.</text>
</comment>
<dbReference type="SUPFAM" id="SSF50969">
    <property type="entry name" value="YVTN repeat-like/Quinoprotein amine dehydrogenase"/>
    <property type="match status" value="1"/>
</dbReference>
<keyword evidence="1" id="KW-1133">Transmembrane helix</keyword>
<proteinExistence type="predicted"/>
<feature type="transmembrane region" description="Helical" evidence="1">
    <location>
        <begin position="15"/>
        <end position="33"/>
    </location>
</feature>
<protein>
    <submittedName>
        <fullName evidence="2">Uncharacterized protein</fullName>
    </submittedName>
</protein>
<organism evidence="2 3">
    <name type="scientific">Candidatus Wallbacteria bacterium HGW-Wallbacteria-1</name>
    <dbReference type="NCBI Taxonomy" id="2013854"/>
    <lineage>
        <taxon>Bacteria</taxon>
        <taxon>Candidatus Walliibacteriota</taxon>
    </lineage>
</organism>
<dbReference type="Proteomes" id="UP000233256">
    <property type="component" value="Unassembled WGS sequence"/>
</dbReference>
<reference evidence="2 3" key="1">
    <citation type="journal article" date="2017" name="ISME J.">
        <title>Potential for microbial H2 and metal transformations associated with novel bacteria and archaea in deep terrestrial subsurface sediments.</title>
        <authorList>
            <person name="Hernsdorf A.W."/>
            <person name="Amano Y."/>
            <person name="Miyakawa K."/>
            <person name="Ise K."/>
            <person name="Suzuki Y."/>
            <person name="Anantharaman K."/>
            <person name="Probst A."/>
            <person name="Burstein D."/>
            <person name="Thomas B.C."/>
            <person name="Banfield J.F."/>
        </authorList>
    </citation>
    <scope>NUCLEOTIDE SEQUENCE [LARGE SCALE GENOMIC DNA]</scope>
    <source>
        <strain evidence="2">HGW-Wallbacteria-1</strain>
    </source>
</reference>
<sequence>MSEIMELSPHPRLKLFIFIGLILTLPIGGVMFLRAGSSEYLRVDFQVPAIRNATFGWNGNGNLVVCSPPTTFELDCDSATGIGKIDPLLVWPVRDDVRLMAEAAGDFRHNGLRMEPGGDIAVTAGGLLIMSATGEHLIKIRDKRAYIFPIANTGKVVRREFSFTPQPSLVSVSGQGEVIVADSGWDSFEMVVSNDLFKNWKDESGPTGSFQLPFSELKSGSDGWSMVLRVRGHGVTMNSQGTRIVYCTRKAEDSGWKILVRDLKTWDLVETINADEAGQGRLALGIDGEIVIWPGQTGTSFLERMAGLGMVHYIFREGNENRIVPIGRVPLCSWGGISPMGGTLILVHPSSGRISFHDLGKIRKAFGNS</sequence>
<accession>A0A2N1PP16</accession>
<dbReference type="AlphaFoldDB" id="A0A2N1PP16"/>
<evidence type="ECO:0000313" key="2">
    <source>
        <dbReference type="EMBL" id="PKK90069.1"/>
    </source>
</evidence>
<evidence type="ECO:0000256" key="1">
    <source>
        <dbReference type="SAM" id="Phobius"/>
    </source>
</evidence>